<organism evidence="9 10">
    <name type="scientific">Labrys okinawensis</name>
    <dbReference type="NCBI Taxonomy" id="346911"/>
    <lineage>
        <taxon>Bacteria</taxon>
        <taxon>Pseudomonadati</taxon>
        <taxon>Pseudomonadota</taxon>
        <taxon>Alphaproteobacteria</taxon>
        <taxon>Hyphomicrobiales</taxon>
        <taxon>Xanthobacteraceae</taxon>
        <taxon>Labrys</taxon>
    </lineage>
</organism>
<keyword evidence="5" id="KW-0378">Hydrolase</keyword>
<comment type="cofactor">
    <cofactor evidence="1">
        <name>Mg(2+)</name>
        <dbReference type="ChEBI" id="CHEBI:18420"/>
    </cofactor>
</comment>
<sequence length="137" mass="15475">MFLLDTHVLCELRRPHLAAPKLVEWARATAKSRQFISAITMMELEIGVLSIERRDPAQGGILRNWLVGKVEPSYDGRILQFGFRTAQICARLHVPDRRPERDAMIAATALEHGLTMVTRNVTDFSPLGVPVFNPWQA</sequence>
<reference evidence="9 10" key="1">
    <citation type="submission" date="2018-02" db="EMBL/GenBank/DDBJ databases">
        <title>Whole genome sequencing of endophytic bacterium.</title>
        <authorList>
            <person name="Eedara R."/>
            <person name="Podile A.R."/>
        </authorList>
    </citation>
    <scope>NUCLEOTIDE SEQUENCE [LARGE SCALE GENOMIC DNA]</scope>
    <source>
        <strain evidence="9 10">RP1T</strain>
    </source>
</reference>
<name>A0A2S9QFT8_9HYPH</name>
<dbReference type="GO" id="GO:0004518">
    <property type="term" value="F:nuclease activity"/>
    <property type="evidence" value="ECO:0007669"/>
    <property type="project" value="UniProtKB-KW"/>
</dbReference>
<dbReference type="PANTHER" id="PTHR33653:SF1">
    <property type="entry name" value="RIBONUCLEASE VAPC2"/>
    <property type="match status" value="1"/>
</dbReference>
<comment type="caution">
    <text evidence="9">The sequence shown here is derived from an EMBL/GenBank/DDBJ whole genome shotgun (WGS) entry which is preliminary data.</text>
</comment>
<dbReference type="GO" id="GO:0016787">
    <property type="term" value="F:hydrolase activity"/>
    <property type="evidence" value="ECO:0007669"/>
    <property type="project" value="UniProtKB-KW"/>
</dbReference>
<evidence type="ECO:0000256" key="7">
    <source>
        <dbReference type="ARBA" id="ARBA00038093"/>
    </source>
</evidence>
<keyword evidence="2" id="KW-1277">Toxin-antitoxin system</keyword>
<keyword evidence="6" id="KW-0460">Magnesium</keyword>
<dbReference type="PANTHER" id="PTHR33653">
    <property type="entry name" value="RIBONUCLEASE VAPC2"/>
    <property type="match status" value="1"/>
</dbReference>
<protein>
    <submittedName>
        <fullName evidence="9">VapC toxin family PIN domain ribonuclease</fullName>
    </submittedName>
</protein>
<evidence type="ECO:0000256" key="6">
    <source>
        <dbReference type="ARBA" id="ARBA00022842"/>
    </source>
</evidence>
<feature type="domain" description="PIN" evidence="8">
    <location>
        <begin position="3"/>
        <end position="120"/>
    </location>
</feature>
<evidence type="ECO:0000259" key="8">
    <source>
        <dbReference type="Pfam" id="PF01850"/>
    </source>
</evidence>
<dbReference type="OrthoDB" id="7188375at2"/>
<dbReference type="RefSeq" id="WP_105861877.1">
    <property type="nucleotide sequence ID" value="NZ_PUEJ01000003.1"/>
</dbReference>
<gene>
    <name evidence="9" type="ORF">C5L14_10065</name>
</gene>
<evidence type="ECO:0000313" key="9">
    <source>
        <dbReference type="EMBL" id="PRH88211.1"/>
    </source>
</evidence>
<dbReference type="AlphaFoldDB" id="A0A2S9QFT8"/>
<dbReference type="Gene3D" id="3.40.50.1010">
    <property type="entry name" value="5'-nuclease"/>
    <property type="match status" value="1"/>
</dbReference>
<comment type="similarity">
    <text evidence="7">Belongs to the PINc/VapC protein family.</text>
</comment>
<dbReference type="EMBL" id="PUEJ01000003">
    <property type="protein sequence ID" value="PRH88211.1"/>
    <property type="molecule type" value="Genomic_DNA"/>
</dbReference>
<evidence type="ECO:0000256" key="4">
    <source>
        <dbReference type="ARBA" id="ARBA00022723"/>
    </source>
</evidence>
<evidence type="ECO:0000256" key="5">
    <source>
        <dbReference type="ARBA" id="ARBA00022801"/>
    </source>
</evidence>
<dbReference type="SUPFAM" id="SSF88723">
    <property type="entry name" value="PIN domain-like"/>
    <property type="match status" value="1"/>
</dbReference>
<dbReference type="InterPro" id="IPR029060">
    <property type="entry name" value="PIN-like_dom_sf"/>
</dbReference>
<keyword evidence="4" id="KW-0479">Metal-binding</keyword>
<dbReference type="InterPro" id="IPR002716">
    <property type="entry name" value="PIN_dom"/>
</dbReference>
<dbReference type="InterPro" id="IPR050556">
    <property type="entry name" value="Type_II_TA_system_RNase"/>
</dbReference>
<keyword evidence="10" id="KW-1185">Reference proteome</keyword>
<dbReference type="CDD" id="cd18746">
    <property type="entry name" value="PIN_VapC4-5_FitB-like"/>
    <property type="match status" value="1"/>
</dbReference>
<dbReference type="GO" id="GO:0046872">
    <property type="term" value="F:metal ion binding"/>
    <property type="evidence" value="ECO:0007669"/>
    <property type="project" value="UniProtKB-KW"/>
</dbReference>
<dbReference type="Pfam" id="PF01850">
    <property type="entry name" value="PIN"/>
    <property type="match status" value="1"/>
</dbReference>
<evidence type="ECO:0000256" key="1">
    <source>
        <dbReference type="ARBA" id="ARBA00001946"/>
    </source>
</evidence>
<evidence type="ECO:0000256" key="2">
    <source>
        <dbReference type="ARBA" id="ARBA00022649"/>
    </source>
</evidence>
<evidence type="ECO:0000256" key="3">
    <source>
        <dbReference type="ARBA" id="ARBA00022722"/>
    </source>
</evidence>
<dbReference type="Proteomes" id="UP000237682">
    <property type="component" value="Unassembled WGS sequence"/>
</dbReference>
<evidence type="ECO:0000313" key="10">
    <source>
        <dbReference type="Proteomes" id="UP000237682"/>
    </source>
</evidence>
<proteinExistence type="inferred from homology"/>
<keyword evidence="3" id="KW-0540">Nuclease</keyword>
<accession>A0A2S9QFT8</accession>